<name>A0A4V2K6S5_9APHY</name>
<dbReference type="Proteomes" id="UP000292082">
    <property type="component" value="Unassembled WGS sequence"/>
</dbReference>
<protein>
    <submittedName>
        <fullName evidence="2">Uncharacterized protein</fullName>
    </submittedName>
</protein>
<evidence type="ECO:0000313" key="2">
    <source>
        <dbReference type="EMBL" id="TBU53353.1"/>
    </source>
</evidence>
<reference evidence="2 3" key="1">
    <citation type="submission" date="2019-01" db="EMBL/GenBank/DDBJ databases">
        <title>Draft genome sequences of three monokaryotic isolates of the white-rot basidiomycete fungus Dichomitus squalens.</title>
        <authorList>
            <consortium name="DOE Joint Genome Institute"/>
            <person name="Lopez S.C."/>
            <person name="Andreopoulos B."/>
            <person name="Pangilinan J."/>
            <person name="Lipzen A."/>
            <person name="Riley R."/>
            <person name="Ahrendt S."/>
            <person name="Ng V."/>
            <person name="Barry K."/>
            <person name="Daum C."/>
            <person name="Grigoriev I.V."/>
            <person name="Hilden K.S."/>
            <person name="Makela M.R."/>
            <person name="de Vries R.P."/>
        </authorList>
    </citation>
    <scope>NUCLEOTIDE SEQUENCE [LARGE SCALE GENOMIC DNA]</scope>
    <source>
        <strain evidence="2 3">CBS 464.89</strain>
    </source>
</reference>
<keyword evidence="3" id="KW-1185">Reference proteome</keyword>
<accession>A0A4V2K6S5</accession>
<proteinExistence type="predicted"/>
<feature type="region of interest" description="Disordered" evidence="1">
    <location>
        <begin position="37"/>
        <end position="59"/>
    </location>
</feature>
<organism evidence="2 3">
    <name type="scientific">Dichomitus squalens</name>
    <dbReference type="NCBI Taxonomy" id="114155"/>
    <lineage>
        <taxon>Eukaryota</taxon>
        <taxon>Fungi</taxon>
        <taxon>Dikarya</taxon>
        <taxon>Basidiomycota</taxon>
        <taxon>Agaricomycotina</taxon>
        <taxon>Agaricomycetes</taxon>
        <taxon>Polyporales</taxon>
        <taxon>Polyporaceae</taxon>
        <taxon>Dichomitus</taxon>
    </lineage>
</organism>
<dbReference type="EMBL" id="ML145216">
    <property type="protein sequence ID" value="TBU53353.1"/>
    <property type="molecule type" value="Genomic_DNA"/>
</dbReference>
<sequence>MAEDVAEMVTRDEAFPSPGSSVGRWVTFLALVTPTKAQSFSAPEATRGSPRSAKSGRTPVLDARRRFRWLLQWGLRPRFRGLLRVRAHVGATRLHLQYHHLCRSVCVPRRISYPFNHDAVFQAVIEVPRPRAFG</sequence>
<dbReference type="AlphaFoldDB" id="A0A4V2K6S5"/>
<evidence type="ECO:0000256" key="1">
    <source>
        <dbReference type="SAM" id="MobiDB-lite"/>
    </source>
</evidence>
<gene>
    <name evidence="2" type="ORF">BD310DRAFT_159975</name>
</gene>
<evidence type="ECO:0000313" key="3">
    <source>
        <dbReference type="Proteomes" id="UP000292082"/>
    </source>
</evidence>